<name>A0A915HPC9_ROMCU</name>
<dbReference type="AlphaFoldDB" id="A0A915HPC9"/>
<evidence type="ECO:0000313" key="2">
    <source>
        <dbReference type="Proteomes" id="UP000887565"/>
    </source>
</evidence>
<accession>A0A915HPC9</accession>
<feature type="compositionally biased region" description="Low complexity" evidence="1">
    <location>
        <begin position="18"/>
        <end position="28"/>
    </location>
</feature>
<proteinExistence type="predicted"/>
<dbReference type="Proteomes" id="UP000887565">
    <property type="component" value="Unplaced"/>
</dbReference>
<feature type="region of interest" description="Disordered" evidence="1">
    <location>
        <begin position="10"/>
        <end position="33"/>
    </location>
</feature>
<protein>
    <submittedName>
        <fullName evidence="3">Uncharacterized protein</fullName>
    </submittedName>
</protein>
<keyword evidence="2" id="KW-1185">Reference proteome</keyword>
<sequence length="63" mass="7142">MVQWNFQVLAGQSKGTTEETTTPATATTQNSRSETWKKSNDFRYAYYICNNLCSDANGIKNQQ</sequence>
<organism evidence="2 3">
    <name type="scientific">Romanomermis culicivorax</name>
    <name type="common">Nematode worm</name>
    <dbReference type="NCBI Taxonomy" id="13658"/>
    <lineage>
        <taxon>Eukaryota</taxon>
        <taxon>Metazoa</taxon>
        <taxon>Ecdysozoa</taxon>
        <taxon>Nematoda</taxon>
        <taxon>Enoplea</taxon>
        <taxon>Dorylaimia</taxon>
        <taxon>Mermithida</taxon>
        <taxon>Mermithoidea</taxon>
        <taxon>Mermithidae</taxon>
        <taxon>Romanomermis</taxon>
    </lineage>
</organism>
<dbReference type="WBParaSite" id="nRc.2.0.1.t03808-RA">
    <property type="protein sequence ID" value="nRc.2.0.1.t03808-RA"/>
    <property type="gene ID" value="nRc.2.0.1.g03808"/>
</dbReference>
<evidence type="ECO:0000256" key="1">
    <source>
        <dbReference type="SAM" id="MobiDB-lite"/>
    </source>
</evidence>
<evidence type="ECO:0000313" key="3">
    <source>
        <dbReference type="WBParaSite" id="nRc.2.0.1.t03808-RA"/>
    </source>
</evidence>
<reference evidence="3" key="1">
    <citation type="submission" date="2022-11" db="UniProtKB">
        <authorList>
            <consortium name="WormBaseParasite"/>
        </authorList>
    </citation>
    <scope>IDENTIFICATION</scope>
</reference>